<keyword evidence="3" id="KW-0479">Metal-binding</keyword>
<dbReference type="PANTHER" id="PTHR43177:SF5">
    <property type="entry name" value="ANAEROBIC DIMETHYL SULFOXIDE REDUCTASE CHAIN B-RELATED"/>
    <property type="match status" value="1"/>
</dbReference>
<dbReference type="OrthoDB" id="9789030at2"/>
<dbReference type="Gene3D" id="3.30.70.20">
    <property type="match status" value="2"/>
</dbReference>
<evidence type="ECO:0000256" key="6">
    <source>
        <dbReference type="ARBA" id="ARBA00023004"/>
    </source>
</evidence>
<dbReference type="PANTHER" id="PTHR43177">
    <property type="entry name" value="PROTEIN NRFC"/>
    <property type="match status" value="1"/>
</dbReference>
<evidence type="ECO:0000256" key="3">
    <source>
        <dbReference type="ARBA" id="ARBA00022723"/>
    </source>
</evidence>
<dbReference type="GO" id="GO:0051539">
    <property type="term" value="F:4 iron, 4 sulfur cluster binding"/>
    <property type="evidence" value="ECO:0007669"/>
    <property type="project" value="UniProtKB-KW"/>
</dbReference>
<dbReference type="CDD" id="cd10553">
    <property type="entry name" value="PhsB_like"/>
    <property type="match status" value="1"/>
</dbReference>
<keyword evidence="2" id="KW-0004">4Fe-4S</keyword>
<organism evidence="9 10">
    <name type="scientific">Desulfatibacillum alkenivorans DSM 16219</name>
    <dbReference type="NCBI Taxonomy" id="1121393"/>
    <lineage>
        <taxon>Bacteria</taxon>
        <taxon>Pseudomonadati</taxon>
        <taxon>Thermodesulfobacteriota</taxon>
        <taxon>Desulfobacteria</taxon>
        <taxon>Desulfobacterales</taxon>
        <taxon>Desulfatibacillaceae</taxon>
        <taxon>Desulfatibacillum</taxon>
    </lineage>
</organism>
<dbReference type="PROSITE" id="PS51379">
    <property type="entry name" value="4FE4S_FER_2"/>
    <property type="match status" value="2"/>
</dbReference>
<keyword evidence="1" id="KW-0813">Transport</keyword>
<evidence type="ECO:0000256" key="1">
    <source>
        <dbReference type="ARBA" id="ARBA00022448"/>
    </source>
</evidence>
<dbReference type="EMBL" id="FQZU01000027">
    <property type="protein sequence ID" value="SHK54773.1"/>
    <property type="molecule type" value="Genomic_DNA"/>
</dbReference>
<feature type="domain" description="4Fe-4S ferredoxin-type" evidence="8">
    <location>
        <begin position="3"/>
        <end position="34"/>
    </location>
</feature>
<evidence type="ECO:0000313" key="9">
    <source>
        <dbReference type="EMBL" id="SHK54773.1"/>
    </source>
</evidence>
<keyword evidence="4" id="KW-0677">Repeat</keyword>
<dbReference type="AlphaFoldDB" id="A0A1M6TCU1"/>
<evidence type="ECO:0000256" key="5">
    <source>
        <dbReference type="ARBA" id="ARBA00022982"/>
    </source>
</evidence>
<keyword evidence="10" id="KW-1185">Reference proteome</keyword>
<evidence type="ECO:0000259" key="8">
    <source>
        <dbReference type="PROSITE" id="PS51379"/>
    </source>
</evidence>
<evidence type="ECO:0000256" key="2">
    <source>
        <dbReference type="ARBA" id="ARBA00022485"/>
    </source>
</evidence>
<proteinExistence type="predicted"/>
<dbReference type="InterPro" id="IPR050954">
    <property type="entry name" value="ET_IronSulfur_Cluster-Binding"/>
</dbReference>
<dbReference type="InterPro" id="IPR017896">
    <property type="entry name" value="4Fe4S_Fe-S-bd"/>
</dbReference>
<reference evidence="10" key="1">
    <citation type="submission" date="2016-11" db="EMBL/GenBank/DDBJ databases">
        <authorList>
            <person name="Varghese N."/>
            <person name="Submissions S."/>
        </authorList>
    </citation>
    <scope>NUCLEOTIDE SEQUENCE [LARGE SCALE GENOMIC DNA]</scope>
    <source>
        <strain evidence="10">DSM 16219</strain>
    </source>
</reference>
<dbReference type="STRING" id="1121393.SAMN02745216_03638"/>
<sequence>MSKYVLLQEAKKCIGCHACEVACKANKDLPPGPRLCQVMEVGPRMTGDLARSSHIFMPCYHCEKPWCIPACPTGAMQRRESDGIVYVDESLCVGCKACISACPWGAPQWYKAARKGKVVKCDYCIDRIDQGLQPACVTVCITGCLHFGEADEIEPVRRQHYAKTLAAAELGD</sequence>
<dbReference type="GO" id="GO:0046872">
    <property type="term" value="F:metal ion binding"/>
    <property type="evidence" value="ECO:0007669"/>
    <property type="project" value="UniProtKB-KW"/>
</dbReference>
<keyword evidence="7" id="KW-0411">Iron-sulfur</keyword>
<dbReference type="InterPro" id="IPR017900">
    <property type="entry name" value="4Fe4S_Fe_S_CS"/>
</dbReference>
<dbReference type="PROSITE" id="PS00198">
    <property type="entry name" value="4FE4S_FER_1"/>
    <property type="match status" value="1"/>
</dbReference>
<dbReference type="RefSeq" id="WP_073477680.1">
    <property type="nucleotide sequence ID" value="NZ_FQZU01000027.1"/>
</dbReference>
<feature type="domain" description="4Fe-4S ferredoxin-type" evidence="8">
    <location>
        <begin position="83"/>
        <end position="112"/>
    </location>
</feature>
<keyword evidence="6" id="KW-0408">Iron</keyword>
<gene>
    <name evidence="9" type="ORF">SAMN02745216_03638</name>
</gene>
<evidence type="ECO:0000256" key="7">
    <source>
        <dbReference type="ARBA" id="ARBA00023014"/>
    </source>
</evidence>
<accession>A0A1M6TCU1</accession>
<dbReference type="SUPFAM" id="SSF54862">
    <property type="entry name" value="4Fe-4S ferredoxins"/>
    <property type="match status" value="1"/>
</dbReference>
<evidence type="ECO:0000256" key="4">
    <source>
        <dbReference type="ARBA" id="ARBA00022737"/>
    </source>
</evidence>
<evidence type="ECO:0000313" key="10">
    <source>
        <dbReference type="Proteomes" id="UP000183994"/>
    </source>
</evidence>
<dbReference type="Proteomes" id="UP000183994">
    <property type="component" value="Unassembled WGS sequence"/>
</dbReference>
<dbReference type="Pfam" id="PF13247">
    <property type="entry name" value="Fer4_11"/>
    <property type="match status" value="1"/>
</dbReference>
<name>A0A1M6TCU1_9BACT</name>
<keyword evidence="5" id="KW-0249">Electron transport</keyword>
<protein>
    <submittedName>
        <fullName evidence="9">Fe-S-cluster-containing dehydrogenase component</fullName>
    </submittedName>
</protein>